<evidence type="ECO:0000259" key="10">
    <source>
        <dbReference type="Pfam" id="PF01909"/>
    </source>
</evidence>
<evidence type="ECO:0000256" key="2">
    <source>
        <dbReference type="ARBA" id="ARBA00022649"/>
    </source>
</evidence>
<dbReference type="EMBL" id="BPQO01000006">
    <property type="protein sequence ID" value="GJD88259.1"/>
    <property type="molecule type" value="Genomic_DNA"/>
</dbReference>
<evidence type="ECO:0000256" key="5">
    <source>
        <dbReference type="ARBA" id="ARBA00022723"/>
    </source>
</evidence>
<comment type="caution">
    <text evidence="11">The sequence shown here is derived from an EMBL/GenBank/DDBJ whole genome shotgun (WGS) entry which is preliminary data.</text>
</comment>
<evidence type="ECO:0000313" key="11">
    <source>
        <dbReference type="EMBL" id="GJD88259.1"/>
    </source>
</evidence>
<dbReference type="GO" id="GO:0005524">
    <property type="term" value="F:ATP binding"/>
    <property type="evidence" value="ECO:0007669"/>
    <property type="project" value="UniProtKB-KW"/>
</dbReference>
<evidence type="ECO:0000256" key="1">
    <source>
        <dbReference type="ARBA" id="ARBA00001946"/>
    </source>
</evidence>
<organism evidence="11 12">
    <name type="scientific">Methylobacterium hispanicum</name>
    <dbReference type="NCBI Taxonomy" id="270350"/>
    <lineage>
        <taxon>Bacteria</taxon>
        <taxon>Pseudomonadati</taxon>
        <taxon>Pseudomonadota</taxon>
        <taxon>Alphaproteobacteria</taxon>
        <taxon>Hyphomicrobiales</taxon>
        <taxon>Methylobacteriaceae</taxon>
        <taxon>Methylobacterium</taxon>
    </lineage>
</organism>
<evidence type="ECO:0000313" key="12">
    <source>
        <dbReference type="Proteomes" id="UP001055247"/>
    </source>
</evidence>
<keyword evidence="6" id="KW-0547">Nucleotide-binding</keyword>
<accession>A0AAV4ZK28</accession>
<dbReference type="InterPro" id="IPR052038">
    <property type="entry name" value="Type-VII_TA_antitoxin"/>
</dbReference>
<gene>
    <name evidence="11" type="ORF">BHAOGJBA_1773</name>
</gene>
<dbReference type="GO" id="GO:0016779">
    <property type="term" value="F:nucleotidyltransferase activity"/>
    <property type="evidence" value="ECO:0007669"/>
    <property type="project" value="UniProtKB-KW"/>
</dbReference>
<keyword evidence="8" id="KW-0460">Magnesium</keyword>
<evidence type="ECO:0000256" key="4">
    <source>
        <dbReference type="ARBA" id="ARBA00022695"/>
    </source>
</evidence>
<dbReference type="CDD" id="cd05403">
    <property type="entry name" value="NT_KNTase_like"/>
    <property type="match status" value="1"/>
</dbReference>
<evidence type="ECO:0000256" key="8">
    <source>
        <dbReference type="ARBA" id="ARBA00022842"/>
    </source>
</evidence>
<proteinExistence type="inferred from homology"/>
<protein>
    <recommendedName>
        <fullName evidence="10">Polymerase nucleotidyl transferase domain-containing protein</fullName>
    </recommendedName>
</protein>
<dbReference type="InterPro" id="IPR043519">
    <property type="entry name" value="NT_sf"/>
</dbReference>
<dbReference type="PANTHER" id="PTHR33571">
    <property type="entry name" value="SSL8005 PROTEIN"/>
    <property type="match status" value="1"/>
</dbReference>
<dbReference type="PANTHER" id="PTHR33571:SF12">
    <property type="entry name" value="BSL3053 PROTEIN"/>
    <property type="match status" value="1"/>
</dbReference>
<dbReference type="GO" id="GO:0046872">
    <property type="term" value="F:metal ion binding"/>
    <property type="evidence" value="ECO:0007669"/>
    <property type="project" value="UniProtKB-KW"/>
</dbReference>
<keyword evidence="2" id="KW-1277">Toxin-antitoxin system</keyword>
<comment type="cofactor">
    <cofactor evidence="1">
        <name>Mg(2+)</name>
        <dbReference type="ChEBI" id="CHEBI:18420"/>
    </cofactor>
</comment>
<reference evidence="11" key="2">
    <citation type="submission" date="2021-08" db="EMBL/GenBank/DDBJ databases">
        <authorList>
            <person name="Tani A."/>
            <person name="Ola A."/>
            <person name="Ogura Y."/>
            <person name="Katsura K."/>
            <person name="Hayashi T."/>
        </authorList>
    </citation>
    <scope>NUCLEOTIDE SEQUENCE</scope>
    <source>
        <strain evidence="11">DSM 16372</strain>
    </source>
</reference>
<keyword evidence="12" id="KW-1185">Reference proteome</keyword>
<keyword evidence="5" id="KW-0479">Metal-binding</keyword>
<evidence type="ECO:0000256" key="6">
    <source>
        <dbReference type="ARBA" id="ARBA00022741"/>
    </source>
</evidence>
<comment type="similarity">
    <text evidence="9">Belongs to the MntA antitoxin family.</text>
</comment>
<keyword evidence="4" id="KW-0548">Nucleotidyltransferase</keyword>
<sequence length="98" mass="10862">MDCATALQILRAHESDLRSRGVRHAGLFGSTARGEAGPDSDVDLLIEIDEDRVRDVYAYVAVVQFIEGLYPRRVDVANRAALKAEVRPHALRDVIDAF</sequence>
<evidence type="ECO:0000256" key="3">
    <source>
        <dbReference type="ARBA" id="ARBA00022679"/>
    </source>
</evidence>
<dbReference type="Pfam" id="PF01909">
    <property type="entry name" value="NTP_transf_2"/>
    <property type="match status" value="1"/>
</dbReference>
<evidence type="ECO:0000256" key="9">
    <source>
        <dbReference type="ARBA" id="ARBA00038276"/>
    </source>
</evidence>
<dbReference type="InterPro" id="IPR002934">
    <property type="entry name" value="Polymerase_NTP_transf_dom"/>
</dbReference>
<dbReference type="Proteomes" id="UP001055247">
    <property type="component" value="Unassembled WGS sequence"/>
</dbReference>
<dbReference type="Gene3D" id="3.30.460.10">
    <property type="entry name" value="Beta Polymerase, domain 2"/>
    <property type="match status" value="1"/>
</dbReference>
<keyword evidence="3" id="KW-0808">Transferase</keyword>
<evidence type="ECO:0000256" key="7">
    <source>
        <dbReference type="ARBA" id="ARBA00022840"/>
    </source>
</evidence>
<dbReference type="AlphaFoldDB" id="A0AAV4ZK28"/>
<name>A0AAV4ZK28_9HYPH</name>
<keyword evidence="7" id="KW-0067">ATP-binding</keyword>
<dbReference type="SUPFAM" id="SSF81301">
    <property type="entry name" value="Nucleotidyltransferase"/>
    <property type="match status" value="1"/>
</dbReference>
<reference evidence="11" key="1">
    <citation type="journal article" date="2016" name="Front. Microbiol.">
        <title>Genome Sequence of the Piezophilic, Mesophilic Sulfate-Reducing Bacterium Desulfovibrio indicus J2T.</title>
        <authorList>
            <person name="Cao J."/>
            <person name="Maignien L."/>
            <person name="Shao Z."/>
            <person name="Alain K."/>
            <person name="Jebbar M."/>
        </authorList>
    </citation>
    <scope>NUCLEOTIDE SEQUENCE</scope>
    <source>
        <strain evidence="11">DSM 16372</strain>
    </source>
</reference>
<feature type="domain" description="Polymerase nucleotidyl transferase" evidence="10">
    <location>
        <begin position="13"/>
        <end position="89"/>
    </location>
</feature>